<name>A0AAV2DQS1_9ROSI</name>
<gene>
    <name evidence="1" type="ORF">LTRI10_LOCUS17676</name>
</gene>
<accession>A0AAV2DQS1</accession>
<dbReference type="Proteomes" id="UP001497516">
    <property type="component" value="Chromosome 3"/>
</dbReference>
<evidence type="ECO:0000313" key="1">
    <source>
        <dbReference type="EMBL" id="CAL1375907.1"/>
    </source>
</evidence>
<organism evidence="1 2">
    <name type="scientific">Linum trigynum</name>
    <dbReference type="NCBI Taxonomy" id="586398"/>
    <lineage>
        <taxon>Eukaryota</taxon>
        <taxon>Viridiplantae</taxon>
        <taxon>Streptophyta</taxon>
        <taxon>Embryophyta</taxon>
        <taxon>Tracheophyta</taxon>
        <taxon>Spermatophyta</taxon>
        <taxon>Magnoliopsida</taxon>
        <taxon>eudicotyledons</taxon>
        <taxon>Gunneridae</taxon>
        <taxon>Pentapetalae</taxon>
        <taxon>rosids</taxon>
        <taxon>fabids</taxon>
        <taxon>Malpighiales</taxon>
        <taxon>Linaceae</taxon>
        <taxon>Linum</taxon>
    </lineage>
</organism>
<sequence length="103" mass="11407">MRERREGCRERLSLMFVIGKRNDALWEAVAETVKEISEAVIEKDEMKRLVPVTAAVRSVRWMPAAARTGSIELGTVEAAKVGGHNGTAEKNRWWEAVGWVGGG</sequence>
<protein>
    <submittedName>
        <fullName evidence="1">Uncharacterized protein</fullName>
    </submittedName>
</protein>
<evidence type="ECO:0000313" key="2">
    <source>
        <dbReference type="Proteomes" id="UP001497516"/>
    </source>
</evidence>
<dbReference type="EMBL" id="OZ034816">
    <property type="protein sequence ID" value="CAL1375907.1"/>
    <property type="molecule type" value="Genomic_DNA"/>
</dbReference>
<keyword evidence="2" id="KW-1185">Reference proteome</keyword>
<dbReference type="AlphaFoldDB" id="A0AAV2DQS1"/>
<proteinExistence type="predicted"/>
<reference evidence="1 2" key="1">
    <citation type="submission" date="2024-04" db="EMBL/GenBank/DDBJ databases">
        <authorList>
            <person name="Fracassetti M."/>
        </authorList>
    </citation>
    <scope>NUCLEOTIDE SEQUENCE [LARGE SCALE GENOMIC DNA]</scope>
</reference>